<gene>
    <name evidence="5" type="ORF">UFOVP1146_349</name>
    <name evidence="6" type="ORF">UFOVP1638_216</name>
    <name evidence="3" type="ORF">UFOVP812_262</name>
    <name evidence="4" type="ORF">UFOVP818_303</name>
</gene>
<dbReference type="EMBL" id="LR796776">
    <property type="protein sequence ID" value="CAB4165767.1"/>
    <property type="molecule type" value="Genomic_DNA"/>
</dbReference>
<reference evidence="6" key="1">
    <citation type="submission" date="2020-05" db="EMBL/GenBank/DDBJ databases">
        <authorList>
            <person name="Chiriac C."/>
            <person name="Salcher M."/>
            <person name="Ghai R."/>
            <person name="Kavagutti S V."/>
        </authorList>
    </citation>
    <scope>NUCLEOTIDE SEQUENCE</scope>
</reference>
<dbReference type="EMBL" id="LR797099">
    <property type="protein sequence ID" value="CAB4187003.1"/>
    <property type="molecule type" value="Genomic_DNA"/>
</dbReference>
<evidence type="ECO:0000313" key="5">
    <source>
        <dbReference type="EMBL" id="CAB4187003.1"/>
    </source>
</evidence>
<dbReference type="EMBL" id="LR797502">
    <property type="protein sequence ID" value="CAB4221230.1"/>
    <property type="molecule type" value="Genomic_DNA"/>
</dbReference>
<accession>A0A6J5T0Z6</accession>
<dbReference type="PANTHER" id="PTHR35936:SF19">
    <property type="entry name" value="AMINO-ACID-BINDING PROTEIN YXEM-RELATED"/>
    <property type="match status" value="1"/>
</dbReference>
<dbReference type="InterPro" id="IPR001638">
    <property type="entry name" value="Solute-binding_3/MltF_N"/>
</dbReference>
<dbReference type="PANTHER" id="PTHR35936">
    <property type="entry name" value="MEMBRANE-BOUND LYTIC MUREIN TRANSGLYCOSYLASE F"/>
    <property type="match status" value="1"/>
</dbReference>
<proteinExistence type="predicted"/>
<dbReference type="Pfam" id="PF00497">
    <property type="entry name" value="SBP_bac_3"/>
    <property type="match status" value="1"/>
</dbReference>
<evidence type="ECO:0000313" key="4">
    <source>
        <dbReference type="EMBL" id="CAB4165767.1"/>
    </source>
</evidence>
<evidence type="ECO:0000313" key="6">
    <source>
        <dbReference type="EMBL" id="CAB4221230.1"/>
    </source>
</evidence>
<protein>
    <submittedName>
        <fullName evidence="6">HisJ ABC-type amino acid transport/signal transduction systems, periplasmic component/domain</fullName>
    </submittedName>
</protein>
<dbReference type="SUPFAM" id="SSF53850">
    <property type="entry name" value="Periplasmic binding protein-like II"/>
    <property type="match status" value="1"/>
</dbReference>
<sequence>MKKILTLLLLFASSAVLAQMPNSTVPLAPDLAAIKKKNVLVVAMNHNDVIPFFSGEGENLKGLDVDIGRRIGEYLGVPVEFRRDAQSFAEVVEQVRSGKADIAVSKLSITGPRLLTVRFSDPYIKLRQAMIINRLWLSQNSRGREPHEVLRTFNGKISFVRNSSYDTFARANFPKAQYIPDDSWDNIIKGVTAGTIAAGYRDEFEIKKISYEKPNAAITTKTITISDSVDNIAVAVNYNSTTLLSIVNFVIRSEYSNIDTKKLIDRYKVEHAALPTKK</sequence>
<evidence type="ECO:0000313" key="3">
    <source>
        <dbReference type="EMBL" id="CAB4163993.1"/>
    </source>
</evidence>
<keyword evidence="1" id="KW-0732">Signal</keyword>
<evidence type="ECO:0000259" key="2">
    <source>
        <dbReference type="SMART" id="SM00062"/>
    </source>
</evidence>
<name>A0A6J5T0Z6_9CAUD</name>
<dbReference type="Gene3D" id="3.40.190.10">
    <property type="entry name" value="Periplasmic binding protein-like II"/>
    <property type="match status" value="2"/>
</dbReference>
<organism evidence="6">
    <name type="scientific">uncultured Caudovirales phage</name>
    <dbReference type="NCBI Taxonomy" id="2100421"/>
    <lineage>
        <taxon>Viruses</taxon>
        <taxon>Duplodnaviria</taxon>
        <taxon>Heunggongvirae</taxon>
        <taxon>Uroviricota</taxon>
        <taxon>Caudoviricetes</taxon>
        <taxon>Peduoviridae</taxon>
        <taxon>Maltschvirus</taxon>
        <taxon>Maltschvirus maltsch</taxon>
    </lineage>
</organism>
<evidence type="ECO:0000256" key="1">
    <source>
        <dbReference type="ARBA" id="ARBA00022729"/>
    </source>
</evidence>
<feature type="domain" description="Solute-binding protein family 3/N-terminal" evidence="2">
    <location>
        <begin position="39"/>
        <end position="271"/>
    </location>
</feature>
<dbReference type="SMART" id="SM00062">
    <property type="entry name" value="PBPb"/>
    <property type="match status" value="1"/>
</dbReference>
<dbReference type="EMBL" id="LR796758">
    <property type="protein sequence ID" value="CAB4163993.1"/>
    <property type="molecule type" value="Genomic_DNA"/>
</dbReference>